<evidence type="ECO:0000313" key="2">
    <source>
        <dbReference type="EMBL" id="CDQ74448.1"/>
    </source>
</evidence>
<dbReference type="InterPro" id="IPR001849">
    <property type="entry name" value="PH_domain"/>
</dbReference>
<feature type="domain" description="PH" evidence="1">
    <location>
        <begin position="1"/>
        <end position="40"/>
    </location>
</feature>
<sequence length="121" mass="13553">MYVFYLLPAASPRAGQVIHIAANTQEELKDWVIKIREVTMTSEAKLEEGKMIERRKKIALELSDLVIYSKHVPLVRTHLLGWSGCVSGTCRHSQGREICELDQAEEVPALQPAAAVLYLPP</sequence>
<organism evidence="2 3">
    <name type="scientific">Oncorhynchus mykiss</name>
    <name type="common">Rainbow trout</name>
    <name type="synonym">Salmo gairdneri</name>
    <dbReference type="NCBI Taxonomy" id="8022"/>
    <lineage>
        <taxon>Eukaryota</taxon>
        <taxon>Metazoa</taxon>
        <taxon>Chordata</taxon>
        <taxon>Craniata</taxon>
        <taxon>Vertebrata</taxon>
        <taxon>Euteleostomi</taxon>
        <taxon>Actinopterygii</taxon>
        <taxon>Neopterygii</taxon>
        <taxon>Teleostei</taxon>
        <taxon>Protacanthopterygii</taxon>
        <taxon>Salmoniformes</taxon>
        <taxon>Salmonidae</taxon>
        <taxon>Salmoninae</taxon>
        <taxon>Oncorhynchus</taxon>
    </lineage>
</organism>
<reference evidence="2" key="2">
    <citation type="submission" date="2014-03" db="EMBL/GenBank/DDBJ databases">
        <authorList>
            <person name="Genoscope - CEA"/>
        </authorList>
    </citation>
    <scope>NUCLEOTIDE SEQUENCE</scope>
</reference>
<dbReference type="Proteomes" id="UP000193380">
    <property type="component" value="Unassembled WGS sequence"/>
</dbReference>
<dbReference type="InterPro" id="IPR011993">
    <property type="entry name" value="PH-like_dom_sf"/>
</dbReference>
<gene>
    <name evidence="2" type="ORF">GSONMT00036926001</name>
</gene>
<evidence type="ECO:0000259" key="1">
    <source>
        <dbReference type="PROSITE" id="PS50003"/>
    </source>
</evidence>
<dbReference type="STRING" id="8022.A0A060X4B5"/>
<reference evidence="2" key="1">
    <citation type="journal article" date="2014" name="Nat. Commun.">
        <title>The rainbow trout genome provides novel insights into evolution after whole-genome duplication in vertebrates.</title>
        <authorList>
            <person name="Berthelot C."/>
            <person name="Brunet F."/>
            <person name="Chalopin D."/>
            <person name="Juanchich A."/>
            <person name="Bernard M."/>
            <person name="Noel B."/>
            <person name="Bento P."/>
            <person name="Da Silva C."/>
            <person name="Labadie K."/>
            <person name="Alberti A."/>
            <person name="Aury J.M."/>
            <person name="Louis A."/>
            <person name="Dehais P."/>
            <person name="Bardou P."/>
            <person name="Montfort J."/>
            <person name="Klopp C."/>
            <person name="Cabau C."/>
            <person name="Gaspin C."/>
            <person name="Thorgaard G.H."/>
            <person name="Boussaha M."/>
            <person name="Quillet E."/>
            <person name="Guyomard R."/>
            <person name="Galiana D."/>
            <person name="Bobe J."/>
            <person name="Volff J.N."/>
            <person name="Genet C."/>
            <person name="Wincker P."/>
            <person name="Jaillon O."/>
            <person name="Roest Crollius H."/>
            <person name="Guiguen Y."/>
        </authorList>
    </citation>
    <scope>NUCLEOTIDE SEQUENCE [LARGE SCALE GENOMIC DNA]</scope>
</reference>
<evidence type="ECO:0000313" key="3">
    <source>
        <dbReference type="Proteomes" id="UP000193380"/>
    </source>
</evidence>
<dbReference type="PROSITE" id="PS50003">
    <property type="entry name" value="PH_DOMAIN"/>
    <property type="match status" value="1"/>
</dbReference>
<dbReference type="AlphaFoldDB" id="A0A060X4B5"/>
<accession>A0A060X4B5</accession>
<dbReference type="PaxDb" id="8022-A0A060X4B5"/>
<dbReference type="EMBL" id="FR904974">
    <property type="protein sequence ID" value="CDQ74448.1"/>
    <property type="molecule type" value="Genomic_DNA"/>
</dbReference>
<dbReference type="Gene3D" id="2.30.29.30">
    <property type="entry name" value="Pleckstrin-homology domain (PH domain)/Phosphotyrosine-binding domain (PTB)"/>
    <property type="match status" value="1"/>
</dbReference>
<name>A0A060X4B5_ONCMY</name>
<proteinExistence type="predicted"/>
<protein>
    <recommendedName>
        <fullName evidence="1">PH domain-containing protein</fullName>
    </recommendedName>
</protein>